<dbReference type="PANTHER" id="PTHR10668:SF105">
    <property type="entry name" value="DEHYDROGENASE-RELATED"/>
    <property type="match status" value="1"/>
</dbReference>
<accession>A0A5J4KQ22</accession>
<dbReference type="AlphaFoldDB" id="A0A5J4KQ22"/>
<dbReference type="Pfam" id="PF13450">
    <property type="entry name" value="NAD_binding_8"/>
    <property type="match status" value="1"/>
</dbReference>
<dbReference type="Proteomes" id="UP000326912">
    <property type="component" value="Unassembled WGS sequence"/>
</dbReference>
<organism evidence="1 2">
    <name type="scientific">Dictyobacter vulcani</name>
    <dbReference type="NCBI Taxonomy" id="2607529"/>
    <lineage>
        <taxon>Bacteria</taxon>
        <taxon>Bacillati</taxon>
        <taxon>Chloroflexota</taxon>
        <taxon>Ktedonobacteria</taxon>
        <taxon>Ktedonobacterales</taxon>
        <taxon>Dictyobacteraceae</taxon>
        <taxon>Dictyobacter</taxon>
    </lineage>
</organism>
<name>A0A5J4KQ22_9CHLR</name>
<gene>
    <name evidence="1" type="ORF">KDW_34640</name>
</gene>
<protein>
    <submittedName>
        <fullName evidence="1">FAD-dependent oxidoreductase</fullName>
    </submittedName>
</protein>
<sequence>MARQYAYDAVVIGSGPNGLAAAVELARSERSVLVVEAKETIGGGARSKELTLPAFVHDVCSAVHPLGLASPFFRTLPLEQFGLEWLQPEINLAHPLDDGSAVLLHRSIATTAATLGVDGDVYQRLMIPLVNSWEAIIQAFLGPLRLPPLLHPFKLAPFALAALSSAQLLSDVAFRGPQARALLGGIAAHSMLSLRQPTSAAAGVLLATAGHVSGWPVPRGGSQAIVDALAAYLRSLGGEIRTATEVTNIDELPAACAYLFDVTPRQLLQLAGHRLPDTYKRQLRRYRYGPAAFKLDLALDGPIPWTAQECLKAGTVHLGGTFAEIALSEQQVQCGQPPERPYVLIAQQSMVDATRAPAGKHTAWAYCHVPNGSDFDMTERIEAQIERFAPGFRDRILARHITDPVALEHYNPNYIGGDFNGGKQDIRQLFTRPTIRVNPYTTPAPNIFICSSSTPPGGGVHGMCGYFAAQAVLKQQH</sequence>
<dbReference type="InterPro" id="IPR036188">
    <property type="entry name" value="FAD/NAD-bd_sf"/>
</dbReference>
<evidence type="ECO:0000313" key="2">
    <source>
        <dbReference type="Proteomes" id="UP000326912"/>
    </source>
</evidence>
<dbReference type="RefSeq" id="WP_151757077.1">
    <property type="nucleotide sequence ID" value="NZ_BKZW01000001.1"/>
</dbReference>
<proteinExistence type="predicted"/>
<comment type="caution">
    <text evidence="1">The sequence shown here is derived from an EMBL/GenBank/DDBJ whole genome shotgun (WGS) entry which is preliminary data.</text>
</comment>
<keyword evidence="2" id="KW-1185">Reference proteome</keyword>
<evidence type="ECO:0000313" key="1">
    <source>
        <dbReference type="EMBL" id="GER89302.1"/>
    </source>
</evidence>
<dbReference type="Gene3D" id="3.50.50.60">
    <property type="entry name" value="FAD/NAD(P)-binding domain"/>
    <property type="match status" value="2"/>
</dbReference>
<dbReference type="SUPFAM" id="SSF51905">
    <property type="entry name" value="FAD/NAD(P)-binding domain"/>
    <property type="match status" value="1"/>
</dbReference>
<dbReference type="PANTHER" id="PTHR10668">
    <property type="entry name" value="PHYTOENE DEHYDROGENASE"/>
    <property type="match status" value="1"/>
</dbReference>
<dbReference type="EMBL" id="BKZW01000001">
    <property type="protein sequence ID" value="GER89302.1"/>
    <property type="molecule type" value="Genomic_DNA"/>
</dbReference>
<reference evidence="1 2" key="1">
    <citation type="submission" date="2019-10" db="EMBL/GenBank/DDBJ databases">
        <title>Dictyobacter vulcani sp. nov., within the class Ktedonobacteria, isolated from soil of volcanic Mt. Zao.</title>
        <authorList>
            <person name="Zheng Y."/>
            <person name="Wang C.M."/>
            <person name="Sakai Y."/>
            <person name="Abe K."/>
            <person name="Yokota A."/>
            <person name="Yabe S."/>
        </authorList>
    </citation>
    <scope>NUCLEOTIDE SEQUENCE [LARGE SCALE GENOMIC DNA]</scope>
    <source>
        <strain evidence="1 2">W12</strain>
    </source>
</reference>